<evidence type="ECO:0000313" key="3">
    <source>
        <dbReference type="EnsemblPlants" id="QL03p021906:mrna"/>
    </source>
</evidence>
<dbReference type="InterPro" id="IPR017451">
    <property type="entry name" value="F-box-assoc_interact_dom"/>
</dbReference>
<dbReference type="FunCoup" id="A0A7N2L6I7">
    <property type="interactions" value="116"/>
</dbReference>
<dbReference type="EMBL" id="LRBV02000003">
    <property type="status" value="NOT_ANNOTATED_CDS"/>
    <property type="molecule type" value="Genomic_DNA"/>
</dbReference>
<feature type="domain" description="F-box" evidence="2">
    <location>
        <begin position="68"/>
        <end position="114"/>
    </location>
</feature>
<dbReference type="Proteomes" id="UP000594261">
    <property type="component" value="Chromosome 3"/>
</dbReference>
<reference evidence="3 4" key="1">
    <citation type="journal article" date="2016" name="G3 (Bethesda)">
        <title>First Draft Assembly and Annotation of the Genome of a California Endemic Oak Quercus lobata Nee (Fagaceae).</title>
        <authorList>
            <person name="Sork V.L."/>
            <person name="Fitz-Gibbon S.T."/>
            <person name="Puiu D."/>
            <person name="Crepeau M."/>
            <person name="Gugger P.F."/>
            <person name="Sherman R."/>
            <person name="Stevens K."/>
            <person name="Langley C.H."/>
            <person name="Pellegrini M."/>
            <person name="Salzberg S.L."/>
        </authorList>
    </citation>
    <scope>NUCLEOTIDE SEQUENCE [LARGE SCALE GENOMIC DNA]</scope>
    <source>
        <strain evidence="3 4">cv. SW786</strain>
    </source>
</reference>
<organism evidence="3 4">
    <name type="scientific">Quercus lobata</name>
    <name type="common">Valley oak</name>
    <dbReference type="NCBI Taxonomy" id="97700"/>
    <lineage>
        <taxon>Eukaryota</taxon>
        <taxon>Viridiplantae</taxon>
        <taxon>Streptophyta</taxon>
        <taxon>Embryophyta</taxon>
        <taxon>Tracheophyta</taxon>
        <taxon>Spermatophyta</taxon>
        <taxon>Magnoliopsida</taxon>
        <taxon>eudicotyledons</taxon>
        <taxon>Gunneridae</taxon>
        <taxon>Pentapetalae</taxon>
        <taxon>rosids</taxon>
        <taxon>fabids</taxon>
        <taxon>Fagales</taxon>
        <taxon>Fagaceae</taxon>
        <taxon>Quercus</taxon>
    </lineage>
</organism>
<accession>A0A7N2L6I7</accession>
<dbReference type="PANTHER" id="PTHR31672:SF13">
    <property type="entry name" value="F-BOX PROTEIN CPR30-LIKE"/>
    <property type="match status" value="1"/>
</dbReference>
<dbReference type="OMA" id="HERFWEI"/>
<dbReference type="InterPro" id="IPR050796">
    <property type="entry name" value="SCF_F-box_component"/>
</dbReference>
<dbReference type="NCBIfam" id="TIGR01640">
    <property type="entry name" value="F_box_assoc_1"/>
    <property type="match status" value="1"/>
</dbReference>
<evidence type="ECO:0000313" key="4">
    <source>
        <dbReference type="Proteomes" id="UP000594261"/>
    </source>
</evidence>
<feature type="compositionally biased region" description="Basic residues" evidence="1">
    <location>
        <begin position="35"/>
        <end position="44"/>
    </location>
</feature>
<dbReference type="Gramene" id="QL03p021906:mrna">
    <property type="protein sequence ID" value="QL03p021906:mrna"/>
    <property type="gene ID" value="QL03p021906"/>
</dbReference>
<dbReference type="InterPro" id="IPR006527">
    <property type="entry name" value="F-box-assoc_dom_typ1"/>
</dbReference>
<sequence>MCTMPGSVRRCYPVSLGVSPVLCPSVTQKTFPAKLKSRGAKTRKSRAEEQKPENPANSREIKGRTAMFTTNEVLPEDLIIQILLWLPVVSLLRFKCVCKSWCALINGQNFINKHLLHNQTTSNKNRNAGFLLIQRQKSSNDHVFSKLQYESLEILSTQAVPSPYFGIPKHIQINIVSSINGLVCLNLNAGNTDIVLWNPATNETKVLPKSGISYPQGRTLTRDVGFGFDFKTNDYKVVKLLEIFDPDSEYCINDINYFYAAEVYCLSTGSWRTVSTSAPGYFMDSGCYRTYTKGMFSWSASIRDDLDFFPGILSFDMSNEVFLTTTLPDGDLEDPNGTWRIFFVLKELVSLVTFGKDRERLENCFYIWSLLEYGVKESWIKLFTIGPLMGIEKPLGFWKNESLFLRNNEGQLLLYDPSAQKITNLQVDGRPMQMITYVESLISLKRGNDLEEQGNS</sequence>
<evidence type="ECO:0000259" key="2">
    <source>
        <dbReference type="PROSITE" id="PS50181"/>
    </source>
</evidence>
<dbReference type="InParanoid" id="A0A7N2L6I7"/>
<reference evidence="3" key="2">
    <citation type="submission" date="2021-01" db="UniProtKB">
        <authorList>
            <consortium name="EnsemblPlants"/>
        </authorList>
    </citation>
    <scope>IDENTIFICATION</scope>
</reference>
<dbReference type="CDD" id="cd22157">
    <property type="entry name" value="F-box_AtFBW1-like"/>
    <property type="match status" value="1"/>
</dbReference>
<dbReference type="SMART" id="SM00256">
    <property type="entry name" value="FBOX"/>
    <property type="match status" value="1"/>
</dbReference>
<protein>
    <recommendedName>
        <fullName evidence="2">F-box domain-containing protein</fullName>
    </recommendedName>
</protein>
<dbReference type="Pfam" id="PF07734">
    <property type="entry name" value="FBA_1"/>
    <property type="match status" value="1"/>
</dbReference>
<dbReference type="EnsemblPlants" id="QL03p021906:mrna">
    <property type="protein sequence ID" value="QL03p021906:mrna"/>
    <property type="gene ID" value="QL03p021906"/>
</dbReference>
<evidence type="ECO:0000256" key="1">
    <source>
        <dbReference type="SAM" id="MobiDB-lite"/>
    </source>
</evidence>
<dbReference type="AlphaFoldDB" id="A0A7N2L6I7"/>
<dbReference type="Gene3D" id="1.20.1280.50">
    <property type="match status" value="1"/>
</dbReference>
<dbReference type="InterPro" id="IPR036047">
    <property type="entry name" value="F-box-like_dom_sf"/>
</dbReference>
<dbReference type="SUPFAM" id="SSF81383">
    <property type="entry name" value="F-box domain"/>
    <property type="match status" value="1"/>
</dbReference>
<dbReference type="Pfam" id="PF00646">
    <property type="entry name" value="F-box"/>
    <property type="match status" value="1"/>
</dbReference>
<dbReference type="InterPro" id="IPR001810">
    <property type="entry name" value="F-box_dom"/>
</dbReference>
<feature type="region of interest" description="Disordered" evidence="1">
    <location>
        <begin position="34"/>
        <end position="61"/>
    </location>
</feature>
<dbReference type="PROSITE" id="PS50181">
    <property type="entry name" value="FBOX"/>
    <property type="match status" value="1"/>
</dbReference>
<proteinExistence type="predicted"/>
<keyword evidence="4" id="KW-1185">Reference proteome</keyword>
<name>A0A7N2L6I7_QUELO</name>
<dbReference type="PANTHER" id="PTHR31672">
    <property type="entry name" value="BNACNNG10540D PROTEIN"/>
    <property type="match status" value="1"/>
</dbReference>